<reference evidence="1" key="1">
    <citation type="submission" date="2023-07" db="EMBL/GenBank/DDBJ databases">
        <title>Sorghum-associated microbial communities from plants grown in Nebraska, USA.</title>
        <authorList>
            <person name="Schachtman D."/>
        </authorList>
    </citation>
    <scope>NUCLEOTIDE SEQUENCE</scope>
    <source>
        <strain evidence="1">DS2360</strain>
    </source>
</reference>
<sequence length="281" mass="32291">MYKLLLGLLPVLFVACKRENPVKKEEVKTTDTACNSSHFMKKILELDEMKTQAKFLDSVTHGKSGIAFLVDSTRVKNVWEYSFSAGYNGPDRFETYHIFYASSDQCNALKIAEPVSGETLSIEEWRKRKDEPVEMESSLKKGLYSLPVESLPQVDVKFLETDFLIEGSEQYSCGNPMFRYFPLTRYKNIELVLVPMDCGDFDYRYYLLTVLNNKIIGELYVEGLWFDPGKDDKIEEFSSYKISKGGKVTVTTEQKLDGNPQKTTDTYYQIMDDGHINPIKK</sequence>
<dbReference type="PROSITE" id="PS51257">
    <property type="entry name" value="PROKAR_LIPOPROTEIN"/>
    <property type="match status" value="1"/>
</dbReference>
<comment type="caution">
    <text evidence="1">The sequence shown here is derived from an EMBL/GenBank/DDBJ whole genome shotgun (WGS) entry which is preliminary data.</text>
</comment>
<proteinExistence type="predicted"/>
<name>A0AAE3Y9S4_9FLAO</name>
<accession>A0AAE3Y9S4</accession>
<evidence type="ECO:0000313" key="1">
    <source>
        <dbReference type="EMBL" id="MDR6526439.1"/>
    </source>
</evidence>
<dbReference type="RefSeq" id="WP_309945923.1">
    <property type="nucleotide sequence ID" value="NZ_JAVDQY010000002.1"/>
</dbReference>
<dbReference type="AlphaFoldDB" id="A0AAE3Y9S4"/>
<organism evidence="1 2">
    <name type="scientific">Chryseobacterium rhizosphaerae</name>
    <dbReference type="NCBI Taxonomy" id="395937"/>
    <lineage>
        <taxon>Bacteria</taxon>
        <taxon>Pseudomonadati</taxon>
        <taxon>Bacteroidota</taxon>
        <taxon>Flavobacteriia</taxon>
        <taxon>Flavobacteriales</taxon>
        <taxon>Weeksellaceae</taxon>
        <taxon>Chryseobacterium group</taxon>
        <taxon>Chryseobacterium</taxon>
    </lineage>
</organism>
<protein>
    <submittedName>
        <fullName evidence="1">Uncharacterized protein</fullName>
    </submittedName>
</protein>
<dbReference type="Proteomes" id="UP001184861">
    <property type="component" value="Unassembled WGS sequence"/>
</dbReference>
<evidence type="ECO:0000313" key="2">
    <source>
        <dbReference type="Proteomes" id="UP001184861"/>
    </source>
</evidence>
<gene>
    <name evidence="1" type="ORF">J2787_001819</name>
</gene>
<dbReference type="EMBL" id="JAVDQY010000002">
    <property type="protein sequence ID" value="MDR6526439.1"/>
    <property type="molecule type" value="Genomic_DNA"/>
</dbReference>